<organism evidence="1 2">
    <name type="scientific">Callorhinchus milii</name>
    <name type="common">Ghost shark</name>
    <dbReference type="NCBI Taxonomy" id="7868"/>
    <lineage>
        <taxon>Eukaryota</taxon>
        <taxon>Metazoa</taxon>
        <taxon>Chordata</taxon>
        <taxon>Craniata</taxon>
        <taxon>Vertebrata</taxon>
        <taxon>Chondrichthyes</taxon>
        <taxon>Holocephali</taxon>
        <taxon>Chimaeriformes</taxon>
        <taxon>Callorhinchidae</taxon>
        <taxon>Callorhinchus</taxon>
    </lineage>
</organism>
<reference evidence="2" key="2">
    <citation type="journal article" date="2007" name="PLoS Biol.">
        <title>Survey sequencing and comparative analysis of the elephant shark (Callorhinchus milii) genome.</title>
        <authorList>
            <person name="Venkatesh B."/>
            <person name="Kirkness E.F."/>
            <person name="Loh Y.H."/>
            <person name="Halpern A.L."/>
            <person name="Lee A.P."/>
            <person name="Johnson J."/>
            <person name="Dandona N."/>
            <person name="Viswanathan L.D."/>
            <person name="Tay A."/>
            <person name="Venter J.C."/>
            <person name="Strausberg R.L."/>
            <person name="Brenner S."/>
        </authorList>
    </citation>
    <scope>NUCLEOTIDE SEQUENCE [LARGE SCALE GENOMIC DNA]</scope>
</reference>
<reference evidence="2" key="1">
    <citation type="journal article" date="2006" name="Science">
        <title>Ancient noncoding elements conserved in the human genome.</title>
        <authorList>
            <person name="Venkatesh B."/>
            <person name="Kirkness E.F."/>
            <person name="Loh Y.H."/>
            <person name="Halpern A.L."/>
            <person name="Lee A.P."/>
            <person name="Johnson J."/>
            <person name="Dandona N."/>
            <person name="Viswanathan L.D."/>
            <person name="Tay A."/>
            <person name="Venter J.C."/>
            <person name="Strausberg R.L."/>
            <person name="Brenner S."/>
        </authorList>
    </citation>
    <scope>NUCLEOTIDE SEQUENCE [LARGE SCALE GENOMIC DNA]</scope>
</reference>
<reference evidence="1" key="5">
    <citation type="submission" date="2025-09" db="UniProtKB">
        <authorList>
            <consortium name="Ensembl"/>
        </authorList>
    </citation>
    <scope>IDENTIFICATION</scope>
</reference>
<proteinExistence type="predicted"/>
<evidence type="ECO:0000313" key="1">
    <source>
        <dbReference type="Ensembl" id="ENSCMIP00000002595.1"/>
    </source>
</evidence>
<dbReference type="AlphaFoldDB" id="A0A4W3GIQ1"/>
<reference evidence="2" key="3">
    <citation type="journal article" date="2014" name="Nature">
        <title>Elephant shark genome provides unique insights into gnathostome evolution.</title>
        <authorList>
            <consortium name="International Elephant Shark Genome Sequencing Consortium"/>
            <person name="Venkatesh B."/>
            <person name="Lee A.P."/>
            <person name="Ravi V."/>
            <person name="Maurya A.K."/>
            <person name="Lian M.M."/>
            <person name="Swann J.B."/>
            <person name="Ohta Y."/>
            <person name="Flajnik M.F."/>
            <person name="Sutoh Y."/>
            <person name="Kasahara M."/>
            <person name="Hoon S."/>
            <person name="Gangu V."/>
            <person name="Roy S.W."/>
            <person name="Irimia M."/>
            <person name="Korzh V."/>
            <person name="Kondrychyn I."/>
            <person name="Lim Z.W."/>
            <person name="Tay B.H."/>
            <person name="Tohari S."/>
            <person name="Kong K.W."/>
            <person name="Ho S."/>
            <person name="Lorente-Galdos B."/>
            <person name="Quilez J."/>
            <person name="Marques-Bonet T."/>
            <person name="Raney B.J."/>
            <person name="Ingham P.W."/>
            <person name="Tay A."/>
            <person name="Hillier L.W."/>
            <person name="Minx P."/>
            <person name="Boehm T."/>
            <person name="Wilson R.K."/>
            <person name="Brenner S."/>
            <person name="Warren W.C."/>
        </authorList>
    </citation>
    <scope>NUCLEOTIDE SEQUENCE [LARGE SCALE GENOMIC DNA]</scope>
</reference>
<evidence type="ECO:0000313" key="2">
    <source>
        <dbReference type="Proteomes" id="UP000314986"/>
    </source>
</evidence>
<dbReference type="Ensembl" id="ENSCMIT00000002685.1">
    <property type="protein sequence ID" value="ENSCMIP00000002595.1"/>
    <property type="gene ID" value="ENSCMIG00000001538.1"/>
</dbReference>
<dbReference type="Gene3D" id="6.10.140.1620">
    <property type="match status" value="1"/>
</dbReference>
<dbReference type="InParanoid" id="A0A4W3GIQ1"/>
<dbReference type="Proteomes" id="UP000314986">
    <property type="component" value="Unassembled WGS sequence"/>
</dbReference>
<keyword evidence="2" id="KW-1185">Reference proteome</keyword>
<accession>A0A4W3GIQ1</accession>
<protein>
    <submittedName>
        <fullName evidence="1">Uncharacterized protein</fullName>
    </submittedName>
</protein>
<sequence length="57" mass="6435">MTEIRSLMQEDIPAAKRALGENYANLQQVAEYVENNYAKVGEHISKPFPWTEPSGVL</sequence>
<name>A0A4W3GIQ1_CALMI</name>
<reference evidence="1" key="4">
    <citation type="submission" date="2025-08" db="UniProtKB">
        <authorList>
            <consortium name="Ensembl"/>
        </authorList>
    </citation>
    <scope>IDENTIFICATION</scope>
</reference>